<evidence type="ECO:0000313" key="7">
    <source>
        <dbReference type="EMBL" id="CEG37698.1"/>
    </source>
</evidence>
<evidence type="ECO:0000256" key="1">
    <source>
        <dbReference type="ARBA" id="ARBA00004141"/>
    </source>
</evidence>
<feature type="transmembrane region" description="Helical" evidence="6">
    <location>
        <begin position="33"/>
        <end position="58"/>
    </location>
</feature>
<keyword evidence="4 6" id="KW-0472">Membrane</keyword>
<feature type="transmembrane region" description="Helical" evidence="6">
    <location>
        <begin position="247"/>
        <end position="269"/>
    </location>
</feature>
<protein>
    <submittedName>
        <fullName evidence="7">Udpsugar transporter</fullName>
    </submittedName>
</protein>
<feature type="transmembrane region" description="Helical" evidence="6">
    <location>
        <begin position="178"/>
        <end position="198"/>
    </location>
</feature>
<dbReference type="Proteomes" id="UP000054928">
    <property type="component" value="Unassembled WGS sequence"/>
</dbReference>
<dbReference type="SUPFAM" id="SSF103481">
    <property type="entry name" value="Multidrug resistance efflux transporter EmrE"/>
    <property type="match status" value="1"/>
</dbReference>
<dbReference type="OMA" id="SCLKWAV"/>
<evidence type="ECO:0000256" key="4">
    <source>
        <dbReference type="ARBA" id="ARBA00023136"/>
    </source>
</evidence>
<sequence length="420" mass="46227">MELGRTIAGMLVVATLMCSGNLCISMSKQDGQILYSSTTVTLLIEMLKSMVMLSVIVMTKTLPPAHFVSIEAFYYAVPSFLYTIDNNLNYVILRYIDAATLSVLWNLKIVVTAILFRFVLKQPLSELRKAAIVLLVLGVLTSQSNHLRQMQDAMALKSTSGSDMDTQDAAADENAHDLFIGVLLVLVGVMLSSCASVFTEWTFKRKSNCSFLWQNMQMYIFGILFNAVGVTLIDGEEIADHGFFHDYSNWTLAVVAVNSIGGIGMGLILKYMDNIACVYSHSMAMMLTMLLSTLFFSFHPSLEFGCGLTVLIISMYIYHHPQALADVSAINAATSTGTDLKKLDLTVGSEITNDRQTEPENHDTDTSSIASRSENSSSVNPRSMRGLQLKRTQYSMLPGESEDLESARANAKEINISANK</sequence>
<reference evidence="8" key="1">
    <citation type="submission" date="2014-09" db="EMBL/GenBank/DDBJ databases">
        <authorList>
            <person name="Sharma Rahul"/>
            <person name="Thines Marco"/>
        </authorList>
    </citation>
    <scope>NUCLEOTIDE SEQUENCE [LARGE SCALE GENOMIC DNA]</scope>
</reference>
<accession>A0A0P1ABM2</accession>
<feature type="region of interest" description="Disordered" evidence="5">
    <location>
        <begin position="350"/>
        <end position="420"/>
    </location>
</feature>
<dbReference type="OrthoDB" id="408493at2759"/>
<dbReference type="PANTHER" id="PTHR10231">
    <property type="entry name" value="NUCLEOTIDE-SUGAR TRANSMEMBRANE TRANSPORTER"/>
    <property type="match status" value="1"/>
</dbReference>
<dbReference type="AlphaFoldDB" id="A0A0P1ABM2"/>
<name>A0A0P1ABM2_PLAHL</name>
<evidence type="ECO:0000313" key="8">
    <source>
        <dbReference type="Proteomes" id="UP000054928"/>
    </source>
</evidence>
<keyword evidence="2 6" id="KW-0812">Transmembrane</keyword>
<keyword evidence="8" id="KW-1185">Reference proteome</keyword>
<evidence type="ECO:0000256" key="2">
    <source>
        <dbReference type="ARBA" id="ARBA00022692"/>
    </source>
</evidence>
<keyword evidence="7" id="KW-0813">Transport</keyword>
<dbReference type="NCBIfam" id="TIGR00803">
    <property type="entry name" value="nst"/>
    <property type="match status" value="1"/>
</dbReference>
<dbReference type="InterPro" id="IPR037185">
    <property type="entry name" value="EmrE-like"/>
</dbReference>
<comment type="subcellular location">
    <subcellularLocation>
        <location evidence="1">Membrane</location>
        <topology evidence="1">Multi-pass membrane protein</topology>
    </subcellularLocation>
</comment>
<feature type="transmembrane region" description="Helical" evidence="6">
    <location>
        <begin position="276"/>
        <end position="296"/>
    </location>
</feature>
<dbReference type="InterPro" id="IPR007271">
    <property type="entry name" value="Nuc_sug_transpt"/>
</dbReference>
<dbReference type="GO" id="GO:0000139">
    <property type="term" value="C:Golgi membrane"/>
    <property type="evidence" value="ECO:0007669"/>
    <property type="project" value="InterPro"/>
</dbReference>
<dbReference type="GeneID" id="36400812"/>
<proteinExistence type="predicted"/>
<feature type="compositionally biased region" description="Low complexity" evidence="5">
    <location>
        <begin position="367"/>
        <end position="383"/>
    </location>
</feature>
<feature type="transmembrane region" description="Helical" evidence="6">
    <location>
        <begin position="65"/>
        <end position="83"/>
    </location>
</feature>
<feature type="compositionally biased region" description="Basic and acidic residues" evidence="5">
    <location>
        <begin position="352"/>
        <end position="365"/>
    </location>
</feature>
<feature type="transmembrane region" description="Helical" evidence="6">
    <location>
        <begin position="218"/>
        <end position="235"/>
    </location>
</feature>
<evidence type="ECO:0000256" key="3">
    <source>
        <dbReference type="ARBA" id="ARBA00022989"/>
    </source>
</evidence>
<keyword evidence="7" id="KW-0762">Sugar transport</keyword>
<dbReference type="RefSeq" id="XP_024574067.1">
    <property type="nucleotide sequence ID" value="XM_024723052.1"/>
</dbReference>
<feature type="transmembrane region" description="Helical" evidence="6">
    <location>
        <begin position="103"/>
        <end position="120"/>
    </location>
</feature>
<dbReference type="EMBL" id="CCYD01000290">
    <property type="protein sequence ID" value="CEG37698.1"/>
    <property type="molecule type" value="Genomic_DNA"/>
</dbReference>
<evidence type="ECO:0000256" key="6">
    <source>
        <dbReference type="SAM" id="Phobius"/>
    </source>
</evidence>
<dbReference type="GO" id="GO:0015165">
    <property type="term" value="F:pyrimidine nucleotide-sugar transmembrane transporter activity"/>
    <property type="evidence" value="ECO:0007669"/>
    <property type="project" value="InterPro"/>
</dbReference>
<dbReference type="Pfam" id="PF04142">
    <property type="entry name" value="Nuc_sug_transp"/>
    <property type="match status" value="1"/>
</dbReference>
<keyword evidence="3 6" id="KW-1133">Transmembrane helix</keyword>
<feature type="transmembrane region" description="Helical" evidence="6">
    <location>
        <begin position="7"/>
        <end position="27"/>
    </location>
</feature>
<evidence type="ECO:0000256" key="5">
    <source>
        <dbReference type="SAM" id="MobiDB-lite"/>
    </source>
</evidence>
<organism evidence="7 8">
    <name type="scientific">Plasmopara halstedii</name>
    <name type="common">Downy mildew of sunflower</name>
    <dbReference type="NCBI Taxonomy" id="4781"/>
    <lineage>
        <taxon>Eukaryota</taxon>
        <taxon>Sar</taxon>
        <taxon>Stramenopiles</taxon>
        <taxon>Oomycota</taxon>
        <taxon>Peronosporomycetes</taxon>
        <taxon>Peronosporales</taxon>
        <taxon>Peronosporaceae</taxon>
        <taxon>Plasmopara</taxon>
    </lineage>
</organism>